<name>A0A2I1HWN7_9GLOM</name>
<dbReference type="Proteomes" id="UP000234323">
    <property type="component" value="Unassembled WGS sequence"/>
</dbReference>
<evidence type="ECO:0000313" key="1">
    <source>
        <dbReference type="EMBL" id="PKY63294.1"/>
    </source>
</evidence>
<feature type="non-terminal residue" evidence="1">
    <location>
        <position position="1"/>
    </location>
</feature>
<accession>A0A2I1HWN7</accession>
<proteinExistence type="predicted"/>
<comment type="caution">
    <text evidence="1">The sequence shown here is derived from an EMBL/GenBank/DDBJ whole genome shotgun (WGS) entry which is preliminary data.</text>
</comment>
<reference evidence="1 2" key="1">
    <citation type="submission" date="2015-10" db="EMBL/GenBank/DDBJ databases">
        <title>Genome analyses suggest a sexual origin of heterokaryosis in a supposedly ancient asexual fungus.</title>
        <authorList>
            <person name="Ropars J."/>
            <person name="Sedzielewska K."/>
            <person name="Noel J."/>
            <person name="Charron P."/>
            <person name="Farinelli L."/>
            <person name="Marton T."/>
            <person name="Kruger M."/>
            <person name="Pelin A."/>
            <person name="Brachmann A."/>
            <person name="Corradi N."/>
        </authorList>
    </citation>
    <scope>NUCLEOTIDE SEQUENCE [LARGE SCALE GENOMIC DNA]</scope>
    <source>
        <strain evidence="1 2">A4</strain>
    </source>
</reference>
<dbReference type="EMBL" id="LLXI01009686">
    <property type="protein sequence ID" value="PKY63294.1"/>
    <property type="molecule type" value="Genomic_DNA"/>
</dbReference>
<organism evidence="1 2">
    <name type="scientific">Rhizophagus irregularis</name>
    <dbReference type="NCBI Taxonomy" id="588596"/>
    <lineage>
        <taxon>Eukaryota</taxon>
        <taxon>Fungi</taxon>
        <taxon>Fungi incertae sedis</taxon>
        <taxon>Mucoromycota</taxon>
        <taxon>Glomeromycotina</taxon>
        <taxon>Glomeromycetes</taxon>
        <taxon>Glomerales</taxon>
        <taxon>Glomeraceae</taxon>
        <taxon>Rhizophagus</taxon>
    </lineage>
</organism>
<dbReference type="AlphaFoldDB" id="A0A2I1HWN7"/>
<evidence type="ECO:0000313" key="2">
    <source>
        <dbReference type="Proteomes" id="UP000234323"/>
    </source>
</evidence>
<gene>
    <name evidence="1" type="ORF">RhiirA4_491719</name>
</gene>
<keyword evidence="2" id="KW-1185">Reference proteome</keyword>
<protein>
    <submittedName>
        <fullName evidence="1">Uncharacterized protein</fullName>
    </submittedName>
</protein>
<sequence>ENSQNKLTRKYNRNIFSVSKNKLYLCFTRGIQSVKLYFLENGLESISKKIDDIENTYSLEFIENDRKFVIDSGAEDEENLKLIIWDMYNAVETETIELDDFLTT</sequence>